<protein>
    <submittedName>
        <fullName evidence="1">Uncharacterized protein</fullName>
    </submittedName>
</protein>
<proteinExistence type="predicted"/>
<keyword evidence="3" id="KW-1185">Reference proteome</keyword>
<reference evidence="1 2" key="1">
    <citation type="journal article" date="2014" name="PLoS Genet.">
        <title>The Genome of Spironucleus salmonicida Highlights a Fish Pathogen Adapted to Fluctuating Environments.</title>
        <authorList>
            <person name="Xu F."/>
            <person name="Jerlstrom-Hultqvist J."/>
            <person name="Einarsson E."/>
            <person name="Astvaldsson A."/>
            <person name="Svard S.G."/>
            <person name="Andersson J.O."/>
        </authorList>
    </citation>
    <scope>NUCLEOTIDE SEQUENCE</scope>
    <source>
        <strain evidence="2">ATCC 50377</strain>
    </source>
</reference>
<evidence type="ECO:0000313" key="3">
    <source>
        <dbReference type="Proteomes" id="UP000018208"/>
    </source>
</evidence>
<name>V6LIR6_9EUKA</name>
<dbReference type="AlphaFoldDB" id="V6LIR6"/>
<accession>V6LIR6</accession>
<reference evidence="2" key="2">
    <citation type="submission" date="2020-12" db="EMBL/GenBank/DDBJ databases">
        <title>New Spironucleus salmonicida genome in near-complete chromosomes.</title>
        <authorList>
            <person name="Xu F."/>
            <person name="Kurt Z."/>
            <person name="Jimenez-Gonzalez A."/>
            <person name="Astvaldsson A."/>
            <person name="Andersson J.O."/>
            <person name="Svard S.G."/>
        </authorList>
    </citation>
    <scope>NUCLEOTIDE SEQUENCE</scope>
    <source>
        <strain evidence="2">ATCC 50377</strain>
    </source>
</reference>
<evidence type="ECO:0000313" key="1">
    <source>
        <dbReference type="EMBL" id="EST44495.1"/>
    </source>
</evidence>
<gene>
    <name evidence="1" type="ORF">SS50377_15493</name>
    <name evidence="2" type="ORF">SS50377_24687</name>
</gene>
<dbReference type="VEuPathDB" id="GiardiaDB:SS50377_24687"/>
<dbReference type="Proteomes" id="UP000018208">
    <property type="component" value="Unassembled WGS sequence"/>
</dbReference>
<sequence length="385" mass="44745">MPIHSLLKKCNGPDYRPKSVNVYDILNRVSILENQRFPKKQDFMVKTQPQSRVNQLRPVTKQQTLNTLHADLNGLQSQYRLFGSTVSPQEQYSRDCQRSGRFTNISESDRLVLSKLTSNPWLAKNKIKTLANTTSMVQIQRDNERTIPQMHKSLYAQLEKSGKQKYGQILKDLIDKEVEQQIKTTSISYIQQHQQDDLRASRQFQRTSELDIKSYTNPPKVSKQQQITNKQSSTLNINDIQNSYLLSSSQLETPSLRENQQDKQSLLIIDIIPQPFDYVANSSLESIEDPVRLCIQDNTSYNIHCSKDLQHSRHLLDNSFSQQQQHKLGDTINTIAEELSQQDMEYFEEEIENKNIELQLDQLHDNMTPTILQLQKDNLLKKIEQ</sequence>
<organism evidence="1">
    <name type="scientific">Spironucleus salmonicida</name>
    <dbReference type="NCBI Taxonomy" id="348837"/>
    <lineage>
        <taxon>Eukaryota</taxon>
        <taxon>Metamonada</taxon>
        <taxon>Diplomonadida</taxon>
        <taxon>Hexamitidae</taxon>
        <taxon>Hexamitinae</taxon>
        <taxon>Spironucleus</taxon>
    </lineage>
</organism>
<dbReference type="EMBL" id="KI546115">
    <property type="protein sequence ID" value="EST44495.1"/>
    <property type="molecule type" value="Genomic_DNA"/>
</dbReference>
<dbReference type="EMBL" id="AUWU02000005">
    <property type="protein sequence ID" value="KAH0572576.1"/>
    <property type="molecule type" value="Genomic_DNA"/>
</dbReference>
<evidence type="ECO:0000313" key="2">
    <source>
        <dbReference type="EMBL" id="KAH0572576.1"/>
    </source>
</evidence>